<dbReference type="AlphaFoldDB" id="A0A7J8I1W1"/>
<dbReference type="Proteomes" id="UP000550707">
    <property type="component" value="Unassembled WGS sequence"/>
</dbReference>
<organism evidence="1 2">
    <name type="scientific">Molossus molossus</name>
    <name type="common">Pallas' mastiff bat</name>
    <name type="synonym">Vespertilio molossus</name>
    <dbReference type="NCBI Taxonomy" id="27622"/>
    <lineage>
        <taxon>Eukaryota</taxon>
        <taxon>Metazoa</taxon>
        <taxon>Chordata</taxon>
        <taxon>Craniata</taxon>
        <taxon>Vertebrata</taxon>
        <taxon>Euteleostomi</taxon>
        <taxon>Mammalia</taxon>
        <taxon>Eutheria</taxon>
        <taxon>Laurasiatheria</taxon>
        <taxon>Chiroptera</taxon>
        <taxon>Yangochiroptera</taxon>
        <taxon>Molossidae</taxon>
        <taxon>Molossus</taxon>
    </lineage>
</organism>
<sequence>MVPVCVQLCSRWDDRILLWKRYIGTLLWANFRLGSHVHW</sequence>
<reference evidence="1 2" key="1">
    <citation type="journal article" date="2020" name="Nature">
        <title>Six reference-quality genomes reveal evolution of bat adaptations.</title>
        <authorList>
            <person name="Jebb D."/>
            <person name="Huang Z."/>
            <person name="Pippel M."/>
            <person name="Hughes G.M."/>
            <person name="Lavrichenko K."/>
            <person name="Devanna P."/>
            <person name="Winkler S."/>
            <person name="Jermiin L.S."/>
            <person name="Skirmuntt E.C."/>
            <person name="Katzourakis A."/>
            <person name="Burkitt-Gray L."/>
            <person name="Ray D.A."/>
            <person name="Sullivan K.A.M."/>
            <person name="Roscito J.G."/>
            <person name="Kirilenko B.M."/>
            <person name="Davalos L.M."/>
            <person name="Corthals A.P."/>
            <person name="Power M.L."/>
            <person name="Jones G."/>
            <person name="Ransome R.D."/>
            <person name="Dechmann D.K.N."/>
            <person name="Locatelli A.G."/>
            <person name="Puechmaille S.J."/>
            <person name="Fedrigo O."/>
            <person name="Jarvis E.D."/>
            <person name="Hiller M."/>
            <person name="Vernes S.C."/>
            <person name="Myers E.W."/>
            <person name="Teeling E.C."/>
        </authorList>
    </citation>
    <scope>NUCLEOTIDE SEQUENCE [LARGE SCALE GENOMIC DNA]</scope>
    <source>
        <strain evidence="1">MMolMol1</strain>
        <tissue evidence="1">Muscle</tissue>
    </source>
</reference>
<name>A0A7J8I1W1_MOLMO</name>
<proteinExistence type="predicted"/>
<gene>
    <name evidence="1" type="ORF">HJG59_016737</name>
</gene>
<protein>
    <submittedName>
        <fullName evidence="1">Solute carrier family 2 member 2</fullName>
    </submittedName>
</protein>
<dbReference type="EMBL" id="JACASF010000005">
    <property type="protein sequence ID" value="KAF6478537.1"/>
    <property type="molecule type" value="Genomic_DNA"/>
</dbReference>
<evidence type="ECO:0000313" key="1">
    <source>
        <dbReference type="EMBL" id="KAF6478537.1"/>
    </source>
</evidence>
<keyword evidence="2" id="KW-1185">Reference proteome</keyword>
<accession>A0A7J8I1W1</accession>
<evidence type="ECO:0000313" key="2">
    <source>
        <dbReference type="Proteomes" id="UP000550707"/>
    </source>
</evidence>
<comment type="caution">
    <text evidence="1">The sequence shown here is derived from an EMBL/GenBank/DDBJ whole genome shotgun (WGS) entry which is preliminary data.</text>
</comment>